<dbReference type="InterPro" id="IPR008138">
    <property type="entry name" value="SapB_2"/>
</dbReference>
<proteinExistence type="predicted"/>
<sequence length="112" mass="12882">SESAMLRSMVIATICLAAVFAVEEEKKNVFLSERGAFCSPCERIITDIERAVENEEPYLLKHCESLCDDFLGYLGNLAQQCKDWIDKDFNEIMEKLNNDWTPEAICHNYHLC</sequence>
<dbReference type="Proteomes" id="UP001432322">
    <property type="component" value="Unassembled WGS sequence"/>
</dbReference>
<organism evidence="4 5">
    <name type="scientific">Pristionchus fissidentatus</name>
    <dbReference type="NCBI Taxonomy" id="1538716"/>
    <lineage>
        <taxon>Eukaryota</taxon>
        <taxon>Metazoa</taxon>
        <taxon>Ecdysozoa</taxon>
        <taxon>Nematoda</taxon>
        <taxon>Chromadorea</taxon>
        <taxon>Rhabditida</taxon>
        <taxon>Rhabditina</taxon>
        <taxon>Diplogasteromorpha</taxon>
        <taxon>Diplogasteroidea</taxon>
        <taxon>Neodiplogasteridae</taxon>
        <taxon>Pristionchus</taxon>
    </lineage>
</organism>
<feature type="domain" description="Saposin B-type" evidence="3">
    <location>
        <begin position="34"/>
        <end position="112"/>
    </location>
</feature>
<dbReference type="SMART" id="SM00741">
    <property type="entry name" value="SapB"/>
    <property type="match status" value="1"/>
</dbReference>
<dbReference type="InterPro" id="IPR008139">
    <property type="entry name" value="SaposinB_dom"/>
</dbReference>
<keyword evidence="2" id="KW-0732">Signal</keyword>
<comment type="caution">
    <text evidence="4">The sequence shown here is derived from an EMBL/GenBank/DDBJ whole genome shotgun (WGS) entry which is preliminary data.</text>
</comment>
<keyword evidence="1" id="KW-1015">Disulfide bond</keyword>
<dbReference type="InterPro" id="IPR011001">
    <property type="entry name" value="Saposin-like"/>
</dbReference>
<dbReference type="AlphaFoldDB" id="A0AAV5WIA3"/>
<keyword evidence="5" id="KW-1185">Reference proteome</keyword>
<name>A0AAV5WIA3_9BILA</name>
<feature type="signal peptide" evidence="2">
    <location>
        <begin position="1"/>
        <end position="21"/>
    </location>
</feature>
<evidence type="ECO:0000313" key="5">
    <source>
        <dbReference type="Proteomes" id="UP001432322"/>
    </source>
</evidence>
<dbReference type="EMBL" id="BTSY01000005">
    <property type="protein sequence ID" value="GMT30295.1"/>
    <property type="molecule type" value="Genomic_DNA"/>
</dbReference>
<dbReference type="SUPFAM" id="SSF47862">
    <property type="entry name" value="Saposin"/>
    <property type="match status" value="1"/>
</dbReference>
<dbReference type="Pfam" id="PF03489">
    <property type="entry name" value="SapB_2"/>
    <property type="match status" value="1"/>
</dbReference>
<evidence type="ECO:0000256" key="2">
    <source>
        <dbReference type="SAM" id="SignalP"/>
    </source>
</evidence>
<evidence type="ECO:0000259" key="3">
    <source>
        <dbReference type="PROSITE" id="PS50015"/>
    </source>
</evidence>
<dbReference type="PROSITE" id="PS50015">
    <property type="entry name" value="SAP_B"/>
    <property type="match status" value="1"/>
</dbReference>
<reference evidence="4" key="1">
    <citation type="submission" date="2023-10" db="EMBL/GenBank/DDBJ databases">
        <title>Genome assembly of Pristionchus species.</title>
        <authorList>
            <person name="Yoshida K."/>
            <person name="Sommer R.J."/>
        </authorList>
    </citation>
    <scope>NUCLEOTIDE SEQUENCE</scope>
    <source>
        <strain evidence="4">RS5133</strain>
    </source>
</reference>
<evidence type="ECO:0000313" key="4">
    <source>
        <dbReference type="EMBL" id="GMT30295.1"/>
    </source>
</evidence>
<feature type="chain" id="PRO_5043383399" description="Saposin B-type domain-containing protein" evidence="2">
    <location>
        <begin position="22"/>
        <end position="112"/>
    </location>
</feature>
<feature type="non-terminal residue" evidence="4">
    <location>
        <position position="1"/>
    </location>
</feature>
<accession>A0AAV5WIA3</accession>
<evidence type="ECO:0000256" key="1">
    <source>
        <dbReference type="ARBA" id="ARBA00023157"/>
    </source>
</evidence>
<dbReference type="Gene3D" id="1.10.225.10">
    <property type="entry name" value="Saposin-like"/>
    <property type="match status" value="1"/>
</dbReference>
<protein>
    <recommendedName>
        <fullName evidence="3">Saposin B-type domain-containing protein</fullName>
    </recommendedName>
</protein>
<gene>
    <name evidence="4" type="ORF">PFISCL1PPCAC_21592</name>
</gene>